<evidence type="ECO:0000256" key="5">
    <source>
        <dbReference type="ARBA" id="ARBA00022692"/>
    </source>
</evidence>
<evidence type="ECO:0000256" key="6">
    <source>
        <dbReference type="ARBA" id="ARBA00022989"/>
    </source>
</evidence>
<name>A0A1V4I225_NITVU</name>
<dbReference type="PANTHER" id="PTHR39342">
    <property type="entry name" value="UPF0283 MEMBRANE PROTEIN YCJF"/>
    <property type="match status" value="1"/>
</dbReference>
<keyword evidence="3" id="KW-1003">Cell membrane</keyword>
<accession>A0A1V4I225</accession>
<reference evidence="9 10" key="1">
    <citation type="submission" date="2017-02" db="EMBL/GenBank/DDBJ databases">
        <title>Genome sequence of the nitrite-oxidizing bacterium Nitrobacter vulgaris strain Ab1.</title>
        <authorList>
            <person name="Mellbye B.L."/>
            <person name="Davis E.W."/>
            <person name="Spieck E."/>
            <person name="Chang J.H."/>
            <person name="Bottomley P.J."/>
            <person name="Sayavedra-Soto L.A."/>
        </authorList>
    </citation>
    <scope>NUCLEOTIDE SEQUENCE [LARGE SCALE GENOMIC DNA]</scope>
    <source>
        <strain evidence="9 10">Ab1</strain>
    </source>
</reference>
<keyword evidence="4" id="KW-0997">Cell inner membrane</keyword>
<gene>
    <name evidence="9" type="ORF">B2M20_04285</name>
</gene>
<feature type="transmembrane region" description="Helical" evidence="8">
    <location>
        <begin position="102"/>
        <end position="123"/>
    </location>
</feature>
<comment type="subcellular location">
    <subcellularLocation>
        <location evidence="1">Cell inner membrane</location>
        <topology evidence="1">Multi-pass membrane protein</topology>
    </subcellularLocation>
</comment>
<sequence>MSERSGLRRPVTFKLDDPLVVVLEHDEAASRVARGSISITPEAEPEPEPVLLPEPAEMPPVPARKGFRWGALFWSSLAGFILLGTVIGAIDLVGDLFARSEGLGFLGLMLAALFVIASIAIAAREIAGLTRLATIENLHRRALAAIAADNRKEADAVVRDLVKLAHNDPHLARARATLRSHSTDIIDGADLVRLAERELMAPLDQEARRLVSVAAQRVSIVTAVSPRAVVDVLFVFAAAMRLVRQLARLYGGRPGTLGMIRLMRHVIAHLAITGGMAASDTLIQQMLGQGIAAKLSTRLGEGVLNGLLTARLGLAAIDVTRPMPFTALPRPALGDLVKDLLRKRDGGN</sequence>
<proteinExistence type="inferred from homology"/>
<feature type="transmembrane region" description="Helical" evidence="8">
    <location>
        <begin position="71"/>
        <end position="90"/>
    </location>
</feature>
<keyword evidence="10" id="KW-1185">Reference proteome</keyword>
<evidence type="ECO:0000313" key="10">
    <source>
        <dbReference type="Proteomes" id="UP000189940"/>
    </source>
</evidence>
<dbReference type="Pfam" id="PF05128">
    <property type="entry name" value="DUF697"/>
    <property type="match status" value="1"/>
</dbReference>
<dbReference type="InterPro" id="IPR006507">
    <property type="entry name" value="UPF0283"/>
</dbReference>
<dbReference type="RefSeq" id="WP_079445851.1">
    <property type="nucleotide sequence ID" value="NZ_MWPQ01000019.1"/>
</dbReference>
<evidence type="ECO:0000256" key="1">
    <source>
        <dbReference type="ARBA" id="ARBA00004429"/>
    </source>
</evidence>
<evidence type="ECO:0000256" key="7">
    <source>
        <dbReference type="ARBA" id="ARBA00023136"/>
    </source>
</evidence>
<evidence type="ECO:0000256" key="3">
    <source>
        <dbReference type="ARBA" id="ARBA00022475"/>
    </source>
</evidence>
<evidence type="ECO:0000256" key="8">
    <source>
        <dbReference type="SAM" id="Phobius"/>
    </source>
</evidence>
<evidence type="ECO:0000313" key="9">
    <source>
        <dbReference type="EMBL" id="OPH83890.1"/>
    </source>
</evidence>
<dbReference type="GO" id="GO:0005886">
    <property type="term" value="C:plasma membrane"/>
    <property type="evidence" value="ECO:0007669"/>
    <property type="project" value="UniProtKB-SubCell"/>
</dbReference>
<dbReference type="STRING" id="29421.B2M20_04285"/>
<comment type="caution">
    <text evidence="9">The sequence shown here is derived from an EMBL/GenBank/DDBJ whole genome shotgun (WGS) entry which is preliminary data.</text>
</comment>
<dbReference type="OrthoDB" id="9816060at2"/>
<keyword evidence="5 8" id="KW-0812">Transmembrane</keyword>
<evidence type="ECO:0000256" key="2">
    <source>
        <dbReference type="ARBA" id="ARBA00008255"/>
    </source>
</evidence>
<comment type="similarity">
    <text evidence="2">Belongs to the UPF0283 family.</text>
</comment>
<protein>
    <submittedName>
        <fullName evidence="9">TIGR01620 family protein</fullName>
    </submittedName>
</protein>
<evidence type="ECO:0000256" key="4">
    <source>
        <dbReference type="ARBA" id="ARBA00022519"/>
    </source>
</evidence>
<dbReference type="EMBL" id="MWPQ01000019">
    <property type="protein sequence ID" value="OPH83890.1"/>
    <property type="molecule type" value="Genomic_DNA"/>
</dbReference>
<dbReference type="AlphaFoldDB" id="A0A1V4I225"/>
<organism evidence="9 10">
    <name type="scientific">Nitrobacter vulgaris</name>
    <dbReference type="NCBI Taxonomy" id="29421"/>
    <lineage>
        <taxon>Bacteria</taxon>
        <taxon>Pseudomonadati</taxon>
        <taxon>Pseudomonadota</taxon>
        <taxon>Alphaproteobacteria</taxon>
        <taxon>Hyphomicrobiales</taxon>
        <taxon>Nitrobacteraceae</taxon>
        <taxon>Nitrobacter</taxon>
    </lineage>
</organism>
<dbReference type="Proteomes" id="UP000189940">
    <property type="component" value="Unassembled WGS sequence"/>
</dbReference>
<dbReference type="InterPro" id="IPR021147">
    <property type="entry name" value="DUF697"/>
</dbReference>
<keyword evidence="7 8" id="KW-0472">Membrane</keyword>
<dbReference type="NCBIfam" id="TIGR01620">
    <property type="entry name" value="hyp_HI0043"/>
    <property type="match status" value="1"/>
</dbReference>
<keyword evidence="6 8" id="KW-1133">Transmembrane helix</keyword>
<dbReference type="PANTHER" id="PTHR39342:SF1">
    <property type="entry name" value="UPF0283 MEMBRANE PROTEIN YCJF"/>
    <property type="match status" value="1"/>
</dbReference>